<reference evidence="2 3" key="1">
    <citation type="submission" date="2024-04" db="EMBL/GenBank/DDBJ databases">
        <title>Phyllosticta paracitricarpa is synonymous to the EU quarantine fungus P. citricarpa based on phylogenomic analyses.</title>
        <authorList>
            <consortium name="Lawrence Berkeley National Laboratory"/>
            <person name="Van Ingen-Buijs V.A."/>
            <person name="Van Westerhoven A.C."/>
            <person name="Haridas S."/>
            <person name="Skiadas P."/>
            <person name="Martin F."/>
            <person name="Groenewald J.Z."/>
            <person name="Crous P.W."/>
            <person name="Seidl M.F."/>
        </authorList>
    </citation>
    <scope>NUCLEOTIDE SEQUENCE [LARGE SCALE GENOMIC DNA]</scope>
    <source>
        <strain evidence="2 3">CBS 123371</strain>
    </source>
</reference>
<comment type="caution">
    <text evidence="2">The sequence shown here is derived from an EMBL/GenBank/DDBJ whole genome shotgun (WGS) entry which is preliminary data.</text>
</comment>
<sequence>MARGTPRYFSLFIVHLCYVVDGLSVCSLVSLYRYVLTSAFVGASGSDGWSSIFTWSDSLSNPFFLRIDYWRAKFVLLRGAVRDNVSD</sequence>
<keyword evidence="1" id="KW-1133">Transmembrane helix</keyword>
<dbReference type="Proteomes" id="UP001363622">
    <property type="component" value="Unassembled WGS sequence"/>
</dbReference>
<protein>
    <recommendedName>
        <fullName evidence="4">Secreted protein</fullName>
    </recommendedName>
</protein>
<evidence type="ECO:0000313" key="3">
    <source>
        <dbReference type="Proteomes" id="UP001363622"/>
    </source>
</evidence>
<organism evidence="2 3">
    <name type="scientific">Phyllosticta citriasiana</name>
    <dbReference type="NCBI Taxonomy" id="595635"/>
    <lineage>
        <taxon>Eukaryota</taxon>
        <taxon>Fungi</taxon>
        <taxon>Dikarya</taxon>
        <taxon>Ascomycota</taxon>
        <taxon>Pezizomycotina</taxon>
        <taxon>Dothideomycetes</taxon>
        <taxon>Dothideomycetes incertae sedis</taxon>
        <taxon>Botryosphaeriales</taxon>
        <taxon>Phyllostictaceae</taxon>
        <taxon>Phyllosticta</taxon>
    </lineage>
</organism>
<gene>
    <name evidence="2" type="ORF">IWZ03DRAFT_22841</name>
</gene>
<evidence type="ECO:0000256" key="1">
    <source>
        <dbReference type="SAM" id="Phobius"/>
    </source>
</evidence>
<keyword evidence="1" id="KW-0472">Membrane</keyword>
<name>A0ABR1L1C0_9PEZI</name>
<dbReference type="EMBL" id="JBBPHU010000001">
    <property type="protein sequence ID" value="KAK7524341.1"/>
    <property type="molecule type" value="Genomic_DNA"/>
</dbReference>
<keyword evidence="3" id="KW-1185">Reference proteome</keyword>
<evidence type="ECO:0008006" key="4">
    <source>
        <dbReference type="Google" id="ProtNLM"/>
    </source>
</evidence>
<accession>A0ABR1L1C0</accession>
<proteinExistence type="predicted"/>
<evidence type="ECO:0000313" key="2">
    <source>
        <dbReference type="EMBL" id="KAK7524341.1"/>
    </source>
</evidence>
<feature type="transmembrane region" description="Helical" evidence="1">
    <location>
        <begin position="12"/>
        <end position="35"/>
    </location>
</feature>
<keyword evidence="1" id="KW-0812">Transmembrane</keyword>